<name>A0A6B2H5H0_9BACT</name>
<sequence>MEENQIPNVVASSEEERGRLEKVEDFLRTRYDFRRNAITGYVEYRKAGQGAFLIMSDEHQNSLWRELSRAKIIFPVGALIQLLNSDFAPSYDPFVEYFDRLPAWDGETDHIQMLADGVKTHNAEFWSLCLRRWLIALAGSLVDTETVNHQVLVFSGPQGIGKTTWVNNLVPAELKQYYFSGTINPDNKDTYSFMADCMLINMDELENLNRTQIGSLKACITQSQIKVRRPFRRNPEMLIRKASFAGSVNHKKFLNDPTGSRRFLCFEVTQFQQEHVVTIEQVYSQAIALFRAGEKHYFEGEENQVIQANNRQFEQTFLEEEWVMQYLKPCDTEKEKCEFMNATEIAKAIGESFNRRLGDSNINNIGKAMNKLAYPTVKQRGIKKYVFQWNVSGTQSADVLKPETTP</sequence>
<proteinExistence type="predicted"/>
<dbReference type="RefSeq" id="WP_162347748.1">
    <property type="nucleotide sequence ID" value="NZ_JAAEAA010000034.1"/>
</dbReference>
<reference evidence="2 3" key="1">
    <citation type="submission" date="2020-01" db="EMBL/GenBank/DDBJ databases">
        <authorList>
            <person name="Kim M.K."/>
        </authorList>
    </citation>
    <scope>NUCLEOTIDE SEQUENCE [LARGE SCALE GENOMIC DNA]</scope>
    <source>
        <strain evidence="2 3">BT213</strain>
    </source>
</reference>
<comment type="caution">
    <text evidence="2">The sequence shown here is derived from an EMBL/GenBank/DDBJ whole genome shotgun (WGS) entry which is preliminary data.</text>
</comment>
<dbReference type="AlphaFoldDB" id="A0A6B2H5H0"/>
<dbReference type="Pfam" id="PF05272">
    <property type="entry name" value="VapE-like_dom"/>
    <property type="match status" value="1"/>
</dbReference>
<dbReference type="EMBL" id="JAAEAA010000034">
    <property type="protein sequence ID" value="NDK57693.1"/>
    <property type="molecule type" value="Genomic_DNA"/>
</dbReference>
<keyword evidence="3" id="KW-1185">Reference proteome</keyword>
<protein>
    <recommendedName>
        <fullName evidence="1">Virulence-associated protein E-like domain-containing protein</fullName>
    </recommendedName>
</protein>
<dbReference type="PANTHER" id="PTHR34985">
    <property type="entry name" value="SLR0554 PROTEIN"/>
    <property type="match status" value="1"/>
</dbReference>
<dbReference type="InterPro" id="IPR007936">
    <property type="entry name" value="VapE-like_dom"/>
</dbReference>
<dbReference type="Proteomes" id="UP000478546">
    <property type="component" value="Unassembled WGS sequence"/>
</dbReference>
<dbReference type="PANTHER" id="PTHR34985:SF1">
    <property type="entry name" value="SLR0554 PROTEIN"/>
    <property type="match status" value="1"/>
</dbReference>
<evidence type="ECO:0000313" key="2">
    <source>
        <dbReference type="EMBL" id="NDK57693.1"/>
    </source>
</evidence>
<evidence type="ECO:0000313" key="3">
    <source>
        <dbReference type="Proteomes" id="UP000478546"/>
    </source>
</evidence>
<feature type="domain" description="Virulence-associated protein E-like" evidence="1">
    <location>
        <begin position="103"/>
        <end position="314"/>
    </location>
</feature>
<organism evidence="2 3">
    <name type="scientific">Pontibacter fetidus</name>
    <dbReference type="NCBI Taxonomy" id="2700082"/>
    <lineage>
        <taxon>Bacteria</taxon>
        <taxon>Pseudomonadati</taxon>
        <taxon>Bacteroidota</taxon>
        <taxon>Cytophagia</taxon>
        <taxon>Cytophagales</taxon>
        <taxon>Hymenobacteraceae</taxon>
        <taxon>Pontibacter</taxon>
    </lineage>
</organism>
<accession>A0A6B2H5H0</accession>
<evidence type="ECO:0000259" key="1">
    <source>
        <dbReference type="Pfam" id="PF05272"/>
    </source>
</evidence>
<gene>
    <name evidence="2" type="ORF">GWO68_17340</name>
</gene>